<sequence>MIANFVPTGLMLSGLTTNLPPEYLQNISSGMMLICAVLLTLGAHIGSRLLNAKFNVIPAIIFAICLTLLFLFLTKWGYRHYYDLAQPLFGHLLGYVTVMLAIPLASLNFEGIPLKKLSKIIVLATTTGALFPMLLATGLSLSHDTIMAFSSRSVTTPIGLNIATLVNAPLAMVNLIIVISGLMGAFAGKFLLKDVTDERAKGLALGLVAHAFGTVEAWQISPLAGRYAAFGLAVNGIITAIWFPLVYLAWQSA</sequence>
<organism evidence="6 7">
    <name type="scientific">Moraxella macacae 0408225</name>
    <dbReference type="NCBI Taxonomy" id="1230338"/>
    <lineage>
        <taxon>Bacteria</taxon>
        <taxon>Pseudomonadati</taxon>
        <taxon>Pseudomonadota</taxon>
        <taxon>Gammaproteobacteria</taxon>
        <taxon>Moraxellales</taxon>
        <taxon>Moraxellaceae</taxon>
        <taxon>Moraxella</taxon>
    </lineage>
</organism>
<dbReference type="Pfam" id="PF04172">
    <property type="entry name" value="LrgB"/>
    <property type="match status" value="1"/>
</dbReference>
<dbReference type="Proteomes" id="UP000023795">
    <property type="component" value="Unassembled WGS sequence"/>
</dbReference>
<dbReference type="PATRIC" id="fig|1230338.3.peg.1284"/>
<evidence type="ECO:0000256" key="5">
    <source>
        <dbReference type="SAM" id="Phobius"/>
    </source>
</evidence>
<gene>
    <name evidence="6" type="ORF">MOMA_06026</name>
</gene>
<dbReference type="EMBL" id="ANIN01000002">
    <property type="protein sequence ID" value="ELA08095.1"/>
    <property type="molecule type" value="Genomic_DNA"/>
</dbReference>
<name>L2F5E2_9GAMM</name>
<protein>
    <submittedName>
        <fullName evidence="6">LrgB-like protein</fullName>
    </submittedName>
</protein>
<dbReference type="STRING" id="1230338.MOMA_06026"/>
<dbReference type="GO" id="GO:0016020">
    <property type="term" value="C:membrane"/>
    <property type="evidence" value="ECO:0007669"/>
    <property type="project" value="UniProtKB-SubCell"/>
</dbReference>
<evidence type="ECO:0000256" key="2">
    <source>
        <dbReference type="ARBA" id="ARBA00022692"/>
    </source>
</evidence>
<keyword evidence="4 5" id="KW-0472">Membrane</keyword>
<dbReference type="PANTHER" id="PTHR30249:SF0">
    <property type="entry name" value="PLASTIDAL GLYCOLATE_GLYCERATE TRANSLOCATOR 1, CHLOROPLASTIC"/>
    <property type="match status" value="1"/>
</dbReference>
<feature type="transmembrane region" description="Helical" evidence="5">
    <location>
        <begin position="162"/>
        <end position="191"/>
    </location>
</feature>
<dbReference type="PANTHER" id="PTHR30249">
    <property type="entry name" value="PUTATIVE SEROTONIN TRANSPORTER"/>
    <property type="match status" value="1"/>
</dbReference>
<feature type="transmembrane region" description="Helical" evidence="5">
    <location>
        <begin position="227"/>
        <end position="250"/>
    </location>
</feature>
<dbReference type="RefSeq" id="WP_009501607.1">
    <property type="nucleotide sequence ID" value="NZ_ANIN01000002.1"/>
</dbReference>
<evidence type="ECO:0000256" key="4">
    <source>
        <dbReference type="ARBA" id="ARBA00023136"/>
    </source>
</evidence>
<feature type="transmembrane region" description="Helical" evidence="5">
    <location>
        <begin position="54"/>
        <end position="76"/>
    </location>
</feature>
<dbReference type="InterPro" id="IPR007300">
    <property type="entry name" value="CidB/LrgB"/>
</dbReference>
<evidence type="ECO:0000313" key="7">
    <source>
        <dbReference type="Proteomes" id="UP000023795"/>
    </source>
</evidence>
<evidence type="ECO:0000313" key="6">
    <source>
        <dbReference type="EMBL" id="ELA08095.1"/>
    </source>
</evidence>
<comment type="caution">
    <text evidence="6">The sequence shown here is derived from an EMBL/GenBank/DDBJ whole genome shotgun (WGS) entry which is preliminary data.</text>
</comment>
<evidence type="ECO:0000256" key="1">
    <source>
        <dbReference type="ARBA" id="ARBA00004141"/>
    </source>
</evidence>
<dbReference type="AlphaFoldDB" id="L2F5E2"/>
<evidence type="ECO:0000256" key="3">
    <source>
        <dbReference type="ARBA" id="ARBA00022989"/>
    </source>
</evidence>
<proteinExistence type="predicted"/>
<dbReference type="eggNOG" id="COG1346">
    <property type="taxonomic scope" value="Bacteria"/>
</dbReference>
<accession>L2F5E2</accession>
<keyword evidence="3 5" id="KW-1133">Transmembrane helix</keyword>
<keyword evidence="2 5" id="KW-0812">Transmembrane</keyword>
<feature type="transmembrane region" description="Helical" evidence="5">
    <location>
        <begin position="121"/>
        <end position="142"/>
    </location>
</feature>
<comment type="subcellular location">
    <subcellularLocation>
        <location evidence="1">Membrane</location>
        <topology evidence="1">Multi-pass membrane protein</topology>
    </subcellularLocation>
</comment>
<feature type="transmembrane region" description="Helical" evidence="5">
    <location>
        <begin position="88"/>
        <end position="109"/>
    </location>
</feature>
<keyword evidence="7" id="KW-1185">Reference proteome</keyword>
<feature type="transmembrane region" description="Helical" evidence="5">
    <location>
        <begin position="23"/>
        <end position="42"/>
    </location>
</feature>
<reference evidence="6 7" key="1">
    <citation type="journal article" date="2013" name="Genome Announc.">
        <title>Genome Sequence of Moraxella macacae 0408225, a Novel Bacterial Species Isolated from a Cynomolgus Macaque with Epistaxis.</title>
        <authorList>
            <person name="Ladner J.T."/>
            <person name="Whitehouse C.A."/>
            <person name="Koroleva G.I."/>
            <person name="Palacios G.F."/>
        </authorList>
    </citation>
    <scope>NUCLEOTIDE SEQUENCE [LARGE SCALE GENOMIC DNA]</scope>
    <source>
        <strain evidence="6 7">0408225</strain>
    </source>
</reference>